<dbReference type="EMBL" id="FNDU01000001">
    <property type="protein sequence ID" value="SDH49318.1"/>
    <property type="molecule type" value="Genomic_DNA"/>
</dbReference>
<proteinExistence type="predicted"/>
<evidence type="ECO:0000313" key="1">
    <source>
        <dbReference type="EMBL" id="SDH49318.1"/>
    </source>
</evidence>
<protein>
    <recommendedName>
        <fullName evidence="3">Transposase</fullName>
    </recommendedName>
</protein>
<gene>
    <name evidence="1" type="ORF">SAMN05216352_101455</name>
</gene>
<dbReference type="Proteomes" id="UP000199017">
    <property type="component" value="Unassembled WGS sequence"/>
</dbReference>
<organism evidence="1 2">
    <name type="scientific">Alteribacillus bidgolensis</name>
    <dbReference type="NCBI Taxonomy" id="930129"/>
    <lineage>
        <taxon>Bacteria</taxon>
        <taxon>Bacillati</taxon>
        <taxon>Bacillota</taxon>
        <taxon>Bacilli</taxon>
        <taxon>Bacillales</taxon>
        <taxon>Bacillaceae</taxon>
        <taxon>Alteribacillus</taxon>
    </lineage>
</organism>
<dbReference type="STRING" id="930129.SAMN05216352_101455"/>
<accession>A0A1G8CV30</accession>
<evidence type="ECO:0000313" key="2">
    <source>
        <dbReference type="Proteomes" id="UP000199017"/>
    </source>
</evidence>
<reference evidence="1 2" key="1">
    <citation type="submission" date="2016-10" db="EMBL/GenBank/DDBJ databases">
        <authorList>
            <person name="de Groot N.N."/>
        </authorList>
    </citation>
    <scope>NUCLEOTIDE SEQUENCE [LARGE SCALE GENOMIC DNA]</scope>
    <source>
        <strain evidence="2">P4B,CCM 7963,CECT 7998,DSM 25260,IBRC-M 10614,KCTC 13821</strain>
    </source>
</reference>
<dbReference type="AlphaFoldDB" id="A0A1G8CV30"/>
<sequence length="136" mass="16662">MIKEYELEPPVFYKWVRQIRTSVSFEEKDNRTPEQEELIRLRKENQKLAMENDILKQAALIMGRKVDVIRNNRHKYSVSAMCDVLQIPRSWARSLGWWLRDHGHSRKYWRPPKRNLRIKRKAKFYNLCSFFKCKHK</sequence>
<name>A0A1G8CV30_9BACI</name>
<dbReference type="InterPro" id="IPR009057">
    <property type="entry name" value="Homeodomain-like_sf"/>
</dbReference>
<dbReference type="SUPFAM" id="SSF46689">
    <property type="entry name" value="Homeodomain-like"/>
    <property type="match status" value="1"/>
</dbReference>
<evidence type="ECO:0008006" key="3">
    <source>
        <dbReference type="Google" id="ProtNLM"/>
    </source>
</evidence>
<keyword evidence="2" id="KW-1185">Reference proteome</keyword>